<proteinExistence type="predicted"/>
<dbReference type="InterPro" id="IPR011852">
    <property type="entry name" value="TRAP_TAXI"/>
</dbReference>
<dbReference type="SUPFAM" id="SSF53850">
    <property type="entry name" value="Periplasmic binding protein-like II"/>
    <property type="match status" value="1"/>
</dbReference>
<dbReference type="EMBL" id="JXAL01000021">
    <property type="protein sequence ID" value="KIL35475.1"/>
    <property type="molecule type" value="Genomic_DNA"/>
</dbReference>
<dbReference type="PANTHER" id="PTHR42941">
    <property type="entry name" value="SLL1037 PROTEIN"/>
    <property type="match status" value="1"/>
</dbReference>
<gene>
    <name evidence="2" type="ORF">SD71_13200</name>
</gene>
<name>A0ABR5A361_9BACL</name>
<keyword evidence="3" id="KW-1185">Reference proteome</keyword>
<dbReference type="PROSITE" id="PS51257">
    <property type="entry name" value="PROKAR_LIPOPROTEIN"/>
    <property type="match status" value="1"/>
</dbReference>
<evidence type="ECO:0000313" key="2">
    <source>
        <dbReference type="EMBL" id="KIL35475.1"/>
    </source>
</evidence>
<dbReference type="PANTHER" id="PTHR42941:SF1">
    <property type="entry name" value="SLL1037 PROTEIN"/>
    <property type="match status" value="1"/>
</dbReference>
<organism evidence="2 3">
    <name type="scientific">Cohnella kolymensis</name>
    <dbReference type="NCBI Taxonomy" id="1590652"/>
    <lineage>
        <taxon>Bacteria</taxon>
        <taxon>Bacillati</taxon>
        <taxon>Bacillota</taxon>
        <taxon>Bacilli</taxon>
        <taxon>Bacillales</taxon>
        <taxon>Paenibacillaceae</taxon>
        <taxon>Cohnella</taxon>
    </lineage>
</organism>
<dbReference type="RefSeq" id="WP_041063949.1">
    <property type="nucleotide sequence ID" value="NZ_JXAL01000021.1"/>
</dbReference>
<accession>A0ABR5A361</accession>
<comment type="caution">
    <text evidence="2">The sequence shown here is derived from an EMBL/GenBank/DDBJ whole genome shotgun (WGS) entry which is preliminary data.</text>
</comment>
<evidence type="ECO:0008006" key="4">
    <source>
        <dbReference type="Google" id="ProtNLM"/>
    </source>
</evidence>
<feature type="chain" id="PRO_5046343217" description="TRAP transporter" evidence="1">
    <location>
        <begin position="30"/>
        <end position="328"/>
    </location>
</feature>
<dbReference type="Proteomes" id="UP000054526">
    <property type="component" value="Unassembled WGS sequence"/>
</dbReference>
<sequence length="328" mass="36095">MRKSFYFKSLCFMLISFLLLLGCSNQQSSSDSSHQKINLRFAAGSQSGDWYPLAVGITEMMKKNMNNLDQVSIEQGGGVANVMSVNKKQTEIGFSHGMSIIDGIKGNPPFKEKNENLTYVVSLDPYYMQIAVLKGSGINKIEDLKGKRINVGPKSATTEVAARMVLEAYGMSFEDMKSVEHLSHGDSVEQMKDKRLDALFWVMGAPFGAMTDLTETKDIEFLPIPEDKIQLLSDKNPAILKGTIKAGTYRGQDTDVTTLKTPLAVVANKDAPDDLVYEATKTIFNGLSELGKISPALKNVKPEDLPIDIGLSMHPGAKKFWEEQGLVK</sequence>
<dbReference type="NCBIfam" id="TIGR02122">
    <property type="entry name" value="TRAP_TAXI"/>
    <property type="match status" value="1"/>
</dbReference>
<reference evidence="2 3" key="1">
    <citation type="submission" date="2014-12" db="EMBL/GenBank/DDBJ databases">
        <title>Draft genome sequence of Cohnella kolymensis strain B-2846.</title>
        <authorList>
            <person name="Karlyshev A.V."/>
            <person name="Kudryashova E.B."/>
        </authorList>
    </citation>
    <scope>NUCLEOTIDE SEQUENCE [LARGE SCALE GENOMIC DNA]</scope>
    <source>
        <strain evidence="2 3">VKM B-2846</strain>
    </source>
</reference>
<dbReference type="Pfam" id="PF16868">
    <property type="entry name" value="NMT1_3"/>
    <property type="match status" value="1"/>
</dbReference>
<dbReference type="Gene3D" id="3.40.190.10">
    <property type="entry name" value="Periplasmic binding protein-like II"/>
    <property type="match status" value="2"/>
</dbReference>
<dbReference type="CDD" id="cd13520">
    <property type="entry name" value="PBP2_TAXI_TRAP"/>
    <property type="match status" value="1"/>
</dbReference>
<feature type="signal peptide" evidence="1">
    <location>
        <begin position="1"/>
        <end position="29"/>
    </location>
</feature>
<evidence type="ECO:0000313" key="3">
    <source>
        <dbReference type="Proteomes" id="UP000054526"/>
    </source>
</evidence>
<evidence type="ECO:0000256" key="1">
    <source>
        <dbReference type="SAM" id="SignalP"/>
    </source>
</evidence>
<keyword evidence="1" id="KW-0732">Signal</keyword>
<protein>
    <recommendedName>
        <fullName evidence="4">TRAP transporter</fullName>
    </recommendedName>
</protein>